<comment type="caution">
    <text evidence="2">The sequence shown here is derived from an EMBL/GenBank/DDBJ whole genome shotgun (WGS) entry which is preliminary data.</text>
</comment>
<gene>
    <name evidence="2" type="ORF">PDE001_LOCUS1296</name>
</gene>
<evidence type="ECO:0000259" key="1">
    <source>
        <dbReference type="Pfam" id="PF24906"/>
    </source>
</evidence>
<dbReference type="PANTHER" id="PTHR31827">
    <property type="entry name" value="EMB|CAB89363.1"/>
    <property type="match status" value="1"/>
</dbReference>
<evidence type="ECO:0000313" key="3">
    <source>
        <dbReference type="Proteomes" id="UP001162029"/>
    </source>
</evidence>
<protein>
    <recommendedName>
        <fullName evidence="1">WRKY19-like zinc finger domain-containing protein</fullName>
    </recommendedName>
</protein>
<dbReference type="AlphaFoldDB" id="A0AAV0T5J7"/>
<dbReference type="Proteomes" id="UP001162029">
    <property type="component" value="Unassembled WGS sequence"/>
</dbReference>
<feature type="domain" description="WRKY19-like zinc finger" evidence="1">
    <location>
        <begin position="24"/>
        <end position="44"/>
    </location>
</feature>
<evidence type="ECO:0000313" key="2">
    <source>
        <dbReference type="EMBL" id="CAI5715283.1"/>
    </source>
</evidence>
<dbReference type="InterPro" id="IPR056866">
    <property type="entry name" value="Znf_WRKY19"/>
</dbReference>
<reference evidence="2" key="1">
    <citation type="submission" date="2022-12" db="EMBL/GenBank/DDBJ databases">
        <authorList>
            <person name="Webb A."/>
        </authorList>
    </citation>
    <scope>NUCLEOTIDE SEQUENCE</scope>
    <source>
        <strain evidence="2">Pd1</strain>
    </source>
</reference>
<dbReference type="EMBL" id="CANTFM010000218">
    <property type="protein sequence ID" value="CAI5715283.1"/>
    <property type="molecule type" value="Genomic_DNA"/>
</dbReference>
<name>A0AAV0T5J7_9STRA</name>
<proteinExistence type="predicted"/>
<keyword evidence="3" id="KW-1185">Reference proteome</keyword>
<organism evidence="2 3">
    <name type="scientific">Peronospora destructor</name>
    <dbReference type="NCBI Taxonomy" id="86335"/>
    <lineage>
        <taxon>Eukaryota</taxon>
        <taxon>Sar</taxon>
        <taxon>Stramenopiles</taxon>
        <taxon>Oomycota</taxon>
        <taxon>Peronosporomycetes</taxon>
        <taxon>Peronosporales</taxon>
        <taxon>Peronosporaceae</taxon>
        <taxon>Peronospora</taxon>
    </lineage>
</organism>
<feature type="domain" description="WRKY19-like zinc finger" evidence="1">
    <location>
        <begin position="46"/>
        <end position="69"/>
    </location>
</feature>
<dbReference type="PANTHER" id="PTHR31827:SF1">
    <property type="entry name" value="EMB|CAB89363.1"/>
    <property type="match status" value="1"/>
</dbReference>
<dbReference type="Pfam" id="PF24906">
    <property type="entry name" value="Zf_WRKY19"/>
    <property type="match status" value="2"/>
</dbReference>
<sequence>MQDGDCNCRVQNRGLCWKRGGYTICKVKGCAKRAKSRGICWSHGSGTRCKNKECSKVAVSRGRCWAHGGGKRCLIETCRKPASERTNNFCTDHYTWYIQHGDTTIVTDKRQYLAQPMQ</sequence>
<accession>A0AAV0T5J7</accession>